<keyword evidence="9" id="KW-0812">Transmembrane</keyword>
<dbReference type="GO" id="GO:0000155">
    <property type="term" value="F:phosphorelay sensor kinase activity"/>
    <property type="evidence" value="ECO:0007669"/>
    <property type="project" value="InterPro"/>
</dbReference>
<name>A0A8K0MQZ8_9ROSA</name>
<dbReference type="Gene3D" id="3.40.50.2300">
    <property type="match status" value="1"/>
</dbReference>
<evidence type="ECO:0000256" key="9">
    <source>
        <dbReference type="SAM" id="Phobius"/>
    </source>
</evidence>
<feature type="domain" description="Histidine kinase" evidence="10">
    <location>
        <begin position="333"/>
        <end position="598"/>
    </location>
</feature>
<evidence type="ECO:0000259" key="10">
    <source>
        <dbReference type="PROSITE" id="PS50109"/>
    </source>
</evidence>
<dbReference type="Gene3D" id="3.30.565.10">
    <property type="entry name" value="Histidine kinase-like ATPase, C-terminal domain"/>
    <property type="match status" value="1"/>
</dbReference>
<keyword evidence="6" id="KW-0675">Receptor</keyword>
<dbReference type="CDD" id="cd00082">
    <property type="entry name" value="HisKA"/>
    <property type="match status" value="1"/>
</dbReference>
<protein>
    <recommendedName>
        <fullName evidence="3">histidine kinase</fullName>
        <ecNumber evidence="3">2.7.13.3</ecNumber>
    </recommendedName>
</protein>
<dbReference type="AlphaFoldDB" id="A0A8K0MQZ8"/>
<dbReference type="InterPro" id="IPR036097">
    <property type="entry name" value="HisK_dim/P_sf"/>
</dbReference>
<dbReference type="Gene3D" id="1.10.287.130">
    <property type="match status" value="1"/>
</dbReference>
<dbReference type="OrthoDB" id="60033at2759"/>
<reference evidence="12" key="1">
    <citation type="submission" date="2020-03" db="EMBL/GenBank/DDBJ databases">
        <title>A high-quality chromosome-level genome assembly of a woody plant with both climbing and erect habits, Rhamnella rubrinervis.</title>
        <authorList>
            <person name="Lu Z."/>
            <person name="Yang Y."/>
            <person name="Zhu X."/>
            <person name="Sun Y."/>
        </authorList>
    </citation>
    <scope>NUCLEOTIDE SEQUENCE</scope>
    <source>
        <strain evidence="12">BYM</strain>
        <tissue evidence="12">Leaf</tissue>
    </source>
</reference>
<dbReference type="Pfam" id="PF02518">
    <property type="entry name" value="HATPase_c"/>
    <property type="match status" value="1"/>
</dbReference>
<evidence type="ECO:0000256" key="7">
    <source>
        <dbReference type="PROSITE-ProRule" id="PRU00169"/>
    </source>
</evidence>
<keyword evidence="13" id="KW-1185">Reference proteome</keyword>
<dbReference type="SMART" id="SM00387">
    <property type="entry name" value="HATPase_c"/>
    <property type="match status" value="1"/>
</dbReference>
<feature type="transmembrane region" description="Helical" evidence="9">
    <location>
        <begin position="275"/>
        <end position="300"/>
    </location>
</feature>
<keyword evidence="9" id="KW-0472">Membrane</keyword>
<keyword evidence="5" id="KW-0256">Endoplasmic reticulum</keyword>
<feature type="transmembrane region" description="Helical" evidence="9">
    <location>
        <begin position="20"/>
        <end position="39"/>
    </location>
</feature>
<dbReference type="InterPro" id="IPR004358">
    <property type="entry name" value="Sig_transdc_His_kin-like_C"/>
</dbReference>
<evidence type="ECO:0000256" key="1">
    <source>
        <dbReference type="ARBA" id="ARBA00000085"/>
    </source>
</evidence>
<dbReference type="InterPro" id="IPR011006">
    <property type="entry name" value="CheY-like_superfamily"/>
</dbReference>
<proteinExistence type="predicted"/>
<dbReference type="PROSITE" id="PS50109">
    <property type="entry name" value="HIS_KIN"/>
    <property type="match status" value="1"/>
</dbReference>
<dbReference type="InterPro" id="IPR050956">
    <property type="entry name" value="2C_system_His_kinase"/>
</dbReference>
<evidence type="ECO:0000256" key="3">
    <source>
        <dbReference type="ARBA" id="ARBA00012438"/>
    </source>
</evidence>
<dbReference type="InterPro" id="IPR005467">
    <property type="entry name" value="His_kinase_dom"/>
</dbReference>
<evidence type="ECO:0000313" key="12">
    <source>
        <dbReference type="EMBL" id="KAF3454879.1"/>
    </source>
</evidence>
<organism evidence="12 13">
    <name type="scientific">Rhamnella rubrinervis</name>
    <dbReference type="NCBI Taxonomy" id="2594499"/>
    <lineage>
        <taxon>Eukaryota</taxon>
        <taxon>Viridiplantae</taxon>
        <taxon>Streptophyta</taxon>
        <taxon>Embryophyta</taxon>
        <taxon>Tracheophyta</taxon>
        <taxon>Spermatophyta</taxon>
        <taxon>Magnoliopsida</taxon>
        <taxon>eudicotyledons</taxon>
        <taxon>Gunneridae</taxon>
        <taxon>Pentapetalae</taxon>
        <taxon>rosids</taxon>
        <taxon>fabids</taxon>
        <taxon>Rosales</taxon>
        <taxon>Rhamnaceae</taxon>
        <taxon>rhamnoid group</taxon>
        <taxon>Rhamneae</taxon>
        <taxon>Rhamnella</taxon>
    </lineage>
</organism>
<evidence type="ECO:0000256" key="5">
    <source>
        <dbReference type="ARBA" id="ARBA00022824"/>
    </source>
</evidence>
<evidence type="ECO:0000256" key="4">
    <source>
        <dbReference type="ARBA" id="ARBA00022553"/>
    </source>
</evidence>
<evidence type="ECO:0000313" key="13">
    <source>
        <dbReference type="Proteomes" id="UP000796880"/>
    </source>
</evidence>
<evidence type="ECO:0000259" key="11">
    <source>
        <dbReference type="PROSITE" id="PS50110"/>
    </source>
</evidence>
<keyword evidence="4 7" id="KW-0597">Phosphoprotein</keyword>
<dbReference type="Pfam" id="PF00072">
    <property type="entry name" value="Response_reg"/>
    <property type="match status" value="1"/>
</dbReference>
<evidence type="ECO:0000256" key="8">
    <source>
        <dbReference type="SAM" id="MobiDB-lite"/>
    </source>
</evidence>
<dbReference type="PANTHER" id="PTHR43719:SF75">
    <property type="entry name" value="HISTIDINE KINASE CKI1"/>
    <property type="match status" value="1"/>
</dbReference>
<sequence length="1036" mass="114023">MEAIVPKLIWLIVMLRPRFLISMLLAIVVLVAPILFEALSITPHLTQISYVGLEGLFFSYYINNNRTFVVYSNSSSSNTWYTQFIDRDTGKSYGNVSKSSPLINVNESWFQQALNSRHGYASLGTKWNNAQQLLFLNTASFNGKGVVSLGFQVKALTDYLGHMDLNGGGLHLATTDGKVLLQGRLQNTHMVVAGISISFQLVKPNGEQIASTVGTVSCSSKLDATLRASLLNIQGNKYMVSCSPLDIFGVQLVYALAVPQDGIESIVHKYSKMALILLILTIIFIVVSVLSFGFIVVGVARREMHLCSSLIKQMEATRQAETKSMNKSLAIASASHDVRASLAGITGLIEISYHEVPPGSLVGTNLKQMDACIKDLLGILNSFLDTSKVEAGKMQLEEERFDVAQLVEDVVDLYHPVGMKKGIDVVLDPLDGSIMKFSQVKGDRGKLKQILCNLLSNGVKFTWEGHVTLRAWVRKPSLNNSIIASNWNAGLLRRLCCLFDKKSQAANEQHLDSLDDPNVMDFVFEVDDTGIGIPKEKQKAVFENYVQVKETALDQGGTGLGLGIVQSLVRLMHGEIGIVDKEIGEKGSCFRFNVLLSVCDRAKEDNSEIAVDSMDSMQQEDCGVTLETPSPKLTIHTSSPKLSIRSPSFGFGVLNPASPKVEGSHVVLLIQNDERLRVSQKFMESLGIKVSVVEQWERLPHTLKRIKHKYWSNSYQTCSGKSDSSCHSKSESGNSSFGAKDVPLSAMDGTHDYILSLFKKNHPPRGGSSGFILIVIDVGAGPLSELCKILSKFKSELQSDFYKVVWLANPLLHSTGFNHHKKDVLFDPDDIVKYKPFHGSCLYEVVKILPEFGGALISKRASAKVAEATSSSRYQPQTSRVKYEVEDHHVQGSEKPLAGKRILVVEDDHVSRKVATILISRLGATVELCENGKESVELVGNGLSSQTKQGGASMLLPYDYVLMDCEMPIMDGFEATRQIRKMEKSHGVHIPIIALTAHTTGGEETSMTIEAGMDIHLCKPFRSEQLLEAIRYIQNK</sequence>
<evidence type="ECO:0000256" key="2">
    <source>
        <dbReference type="ARBA" id="ARBA00004477"/>
    </source>
</evidence>
<dbReference type="SMART" id="SM00388">
    <property type="entry name" value="HisKA"/>
    <property type="match status" value="1"/>
</dbReference>
<dbReference type="SUPFAM" id="SSF52172">
    <property type="entry name" value="CheY-like"/>
    <property type="match status" value="1"/>
</dbReference>
<dbReference type="PRINTS" id="PR00344">
    <property type="entry name" value="BCTRLSENSOR"/>
</dbReference>
<dbReference type="SUPFAM" id="SSF47384">
    <property type="entry name" value="Homodimeric domain of signal transducing histidine kinase"/>
    <property type="match status" value="1"/>
</dbReference>
<comment type="catalytic activity">
    <reaction evidence="1">
        <text>ATP + protein L-histidine = ADP + protein N-phospho-L-histidine.</text>
        <dbReference type="EC" id="2.7.13.3"/>
    </reaction>
</comment>
<dbReference type="InterPro" id="IPR001789">
    <property type="entry name" value="Sig_transdc_resp-reg_receiver"/>
</dbReference>
<dbReference type="PROSITE" id="PS50110">
    <property type="entry name" value="RESPONSE_REGULATORY"/>
    <property type="match status" value="1"/>
</dbReference>
<comment type="caution">
    <text evidence="12">The sequence shown here is derived from an EMBL/GenBank/DDBJ whole genome shotgun (WGS) entry which is preliminary data.</text>
</comment>
<dbReference type="SMART" id="SM00448">
    <property type="entry name" value="REC"/>
    <property type="match status" value="1"/>
</dbReference>
<dbReference type="EMBL" id="VOIH02000002">
    <property type="protein sequence ID" value="KAF3454879.1"/>
    <property type="molecule type" value="Genomic_DNA"/>
</dbReference>
<dbReference type="InterPro" id="IPR036890">
    <property type="entry name" value="HATPase_C_sf"/>
</dbReference>
<dbReference type="SUPFAM" id="SSF55874">
    <property type="entry name" value="ATPase domain of HSP90 chaperone/DNA topoisomerase II/histidine kinase"/>
    <property type="match status" value="1"/>
</dbReference>
<dbReference type="CDD" id="cd17546">
    <property type="entry name" value="REC_hyHK_CKI1_RcsC-like"/>
    <property type="match status" value="1"/>
</dbReference>
<feature type="domain" description="Response regulatory" evidence="11">
    <location>
        <begin position="901"/>
        <end position="1034"/>
    </location>
</feature>
<comment type="subcellular location">
    <subcellularLocation>
        <location evidence="2">Endoplasmic reticulum membrane</location>
        <topology evidence="2">Multi-pass membrane protein</topology>
    </subcellularLocation>
</comment>
<accession>A0A8K0MQZ8</accession>
<feature type="modified residue" description="4-aspartylphosphate" evidence="7">
    <location>
        <position position="964"/>
    </location>
</feature>
<gene>
    <name evidence="12" type="ORF">FNV43_RR05327</name>
</gene>
<evidence type="ECO:0000256" key="6">
    <source>
        <dbReference type="ARBA" id="ARBA00023170"/>
    </source>
</evidence>
<dbReference type="InterPro" id="IPR003661">
    <property type="entry name" value="HisK_dim/P_dom"/>
</dbReference>
<keyword evidence="9" id="KW-1133">Transmembrane helix</keyword>
<dbReference type="GO" id="GO:0005789">
    <property type="term" value="C:endoplasmic reticulum membrane"/>
    <property type="evidence" value="ECO:0007669"/>
    <property type="project" value="UniProtKB-SubCell"/>
</dbReference>
<feature type="region of interest" description="Disordered" evidence="8">
    <location>
        <begin position="716"/>
        <end position="736"/>
    </location>
</feature>
<dbReference type="InterPro" id="IPR003594">
    <property type="entry name" value="HATPase_dom"/>
</dbReference>
<dbReference type="EC" id="2.7.13.3" evidence="3"/>
<dbReference type="Proteomes" id="UP000796880">
    <property type="component" value="Unassembled WGS sequence"/>
</dbReference>
<dbReference type="PANTHER" id="PTHR43719">
    <property type="entry name" value="TWO-COMPONENT HISTIDINE KINASE"/>
    <property type="match status" value="1"/>
</dbReference>